<keyword evidence="4" id="KW-0676">Redox-active center</keyword>
<organism evidence="6 7">
    <name type="scientific">Sphingobacterium paucimobilis HER1398</name>
    <dbReference type="NCBI Taxonomy" id="1346330"/>
    <lineage>
        <taxon>Bacteria</taxon>
        <taxon>Pseudomonadati</taxon>
        <taxon>Bacteroidota</taxon>
        <taxon>Sphingobacteriia</taxon>
        <taxon>Sphingobacteriales</taxon>
        <taxon>Sphingobacteriaceae</taxon>
        <taxon>Sphingobacterium</taxon>
    </lineage>
</organism>
<keyword evidence="7" id="KW-1185">Reference proteome</keyword>
<dbReference type="EMBL" id="ATDL01000018">
    <property type="protein sequence ID" value="ERJ58185.1"/>
    <property type="molecule type" value="Genomic_DNA"/>
</dbReference>
<dbReference type="Pfam" id="PF00578">
    <property type="entry name" value="AhpC-TSA"/>
    <property type="match status" value="1"/>
</dbReference>
<dbReference type="GO" id="GO:0030313">
    <property type="term" value="C:cell envelope"/>
    <property type="evidence" value="ECO:0007669"/>
    <property type="project" value="UniProtKB-SubCell"/>
</dbReference>
<dbReference type="AlphaFoldDB" id="U2HSC8"/>
<feature type="domain" description="Thioredoxin" evidence="5">
    <location>
        <begin position="360"/>
        <end position="504"/>
    </location>
</feature>
<keyword evidence="3" id="KW-1015">Disulfide bond</keyword>
<evidence type="ECO:0000256" key="4">
    <source>
        <dbReference type="ARBA" id="ARBA00023284"/>
    </source>
</evidence>
<dbReference type="PANTHER" id="PTHR42852">
    <property type="entry name" value="THIOL:DISULFIDE INTERCHANGE PROTEIN DSBE"/>
    <property type="match status" value="1"/>
</dbReference>
<dbReference type="InterPro" id="IPR036249">
    <property type="entry name" value="Thioredoxin-like_sf"/>
</dbReference>
<dbReference type="GO" id="GO:0017004">
    <property type="term" value="P:cytochrome complex assembly"/>
    <property type="evidence" value="ECO:0007669"/>
    <property type="project" value="UniProtKB-KW"/>
</dbReference>
<dbReference type="PANTHER" id="PTHR42852:SF6">
    <property type="entry name" value="THIOL:DISULFIDE INTERCHANGE PROTEIN DSBE"/>
    <property type="match status" value="1"/>
</dbReference>
<evidence type="ECO:0000256" key="2">
    <source>
        <dbReference type="ARBA" id="ARBA00022748"/>
    </source>
</evidence>
<dbReference type="PATRIC" id="fig|1346330.5.peg.3531"/>
<evidence type="ECO:0000313" key="6">
    <source>
        <dbReference type="EMBL" id="ERJ58185.1"/>
    </source>
</evidence>
<dbReference type="GO" id="GO:0016209">
    <property type="term" value="F:antioxidant activity"/>
    <property type="evidence" value="ECO:0007669"/>
    <property type="project" value="InterPro"/>
</dbReference>
<name>U2HSC8_9SPHI</name>
<evidence type="ECO:0000259" key="5">
    <source>
        <dbReference type="PROSITE" id="PS51352"/>
    </source>
</evidence>
<dbReference type="Gene3D" id="3.40.30.10">
    <property type="entry name" value="Glutaredoxin"/>
    <property type="match status" value="1"/>
</dbReference>
<dbReference type="InterPro" id="IPR000866">
    <property type="entry name" value="AhpC/TSA"/>
</dbReference>
<dbReference type="SUPFAM" id="SSF52833">
    <property type="entry name" value="Thioredoxin-like"/>
    <property type="match status" value="1"/>
</dbReference>
<evidence type="ECO:0000313" key="7">
    <source>
        <dbReference type="Proteomes" id="UP000016584"/>
    </source>
</evidence>
<dbReference type="CDD" id="cd02966">
    <property type="entry name" value="TlpA_like_family"/>
    <property type="match status" value="1"/>
</dbReference>
<gene>
    <name evidence="6" type="ORF">M472_05350</name>
</gene>
<evidence type="ECO:0000256" key="3">
    <source>
        <dbReference type="ARBA" id="ARBA00023157"/>
    </source>
</evidence>
<accession>U2HSC8</accession>
<dbReference type="InterPro" id="IPR013766">
    <property type="entry name" value="Thioredoxin_domain"/>
</dbReference>
<sequence>MNAKMMKYLLFLIGLLLGVEVVAQQKGAKITVQSDYLSEQDTLELYYWKDRLSHYPLYDPFAVQSIVCRNGRATFSLDSVSENAFVTLAFPYQKVDVFPVFSILTSTRITAGDDLLINIRPVKGRYRAFDGGYDSRLPIFKGNWHCDFSGKGAAKFQAYMLLDSLLDDTNPKDRFNLDRSNKVLSDQVTKYLVNQMEKFEKGVAILKQYSDQMTTEEYSHLSNDFLGVIYGRVMGFLFKYNADPVSEAEYVQVLQYLRKELYARMIYSDTFNMNSPELYHILTMMAYLEGRRIPGDEVYLKRVMGVIDKYGPNDFIQSRLKTFGLLSRFRDDPNGQVLEEVRATIKNSYELERLKELDLFVVGTEFIDFTLPDQNNVKHSLSEYKGKVVLLDFWYMGCIPCRRLIEHIITPLAKHYRDDSDVQVILVSLDDQEQLKRSIAQGVIPKEAIALYTENQKFQHPLIKKLKIPGYPYPMLLDKEGKRIDAAGKLHDLDKLIEVIEAYK</sequence>
<comment type="caution">
    <text evidence="6">The sequence shown here is derived from an EMBL/GenBank/DDBJ whole genome shotgun (WGS) entry which is preliminary data.</text>
</comment>
<dbReference type="eggNOG" id="COG0526">
    <property type="taxonomic scope" value="Bacteria"/>
</dbReference>
<reference evidence="6 7" key="1">
    <citation type="journal article" date="2013" name="Genome Announc.">
        <title>The Draft Genome Sequence of Sphingomonas paucimobilis Strain HER1398 (Proteobacteria), Host to the Giant PAU Phage, Indicates That It Is a Member of the Genus Sphingobacterium (Bacteroidetes).</title>
        <authorList>
            <person name="White R.A.III."/>
            <person name="Suttle C.A."/>
        </authorList>
    </citation>
    <scope>NUCLEOTIDE SEQUENCE [LARGE SCALE GENOMIC DNA]</scope>
    <source>
        <strain evidence="6 7">HER1398</strain>
    </source>
</reference>
<comment type="subcellular location">
    <subcellularLocation>
        <location evidence="1">Cell envelope</location>
    </subcellularLocation>
</comment>
<proteinExistence type="predicted"/>
<protein>
    <recommendedName>
        <fullName evidence="5">Thioredoxin domain-containing protein</fullName>
    </recommendedName>
</protein>
<evidence type="ECO:0000256" key="1">
    <source>
        <dbReference type="ARBA" id="ARBA00004196"/>
    </source>
</evidence>
<dbReference type="STRING" id="1346330.M472_05350"/>
<keyword evidence="2" id="KW-0201">Cytochrome c-type biogenesis</keyword>
<dbReference type="GO" id="GO:0016491">
    <property type="term" value="F:oxidoreductase activity"/>
    <property type="evidence" value="ECO:0007669"/>
    <property type="project" value="InterPro"/>
</dbReference>
<dbReference type="Proteomes" id="UP000016584">
    <property type="component" value="Unassembled WGS sequence"/>
</dbReference>
<dbReference type="PROSITE" id="PS51352">
    <property type="entry name" value="THIOREDOXIN_2"/>
    <property type="match status" value="1"/>
</dbReference>
<dbReference type="InterPro" id="IPR050553">
    <property type="entry name" value="Thioredoxin_ResA/DsbE_sf"/>
</dbReference>